<evidence type="ECO:0000313" key="1">
    <source>
        <dbReference type="EMBL" id="KAG0432212.1"/>
    </source>
</evidence>
<reference evidence="1 2" key="1">
    <citation type="journal article" date="2020" name="Cell">
        <title>Large-Scale Comparative Analyses of Tick Genomes Elucidate Their Genetic Diversity and Vector Capacities.</title>
        <authorList>
            <consortium name="Tick Genome and Microbiome Consortium (TIGMIC)"/>
            <person name="Jia N."/>
            <person name="Wang J."/>
            <person name="Shi W."/>
            <person name="Du L."/>
            <person name="Sun Y."/>
            <person name="Zhan W."/>
            <person name="Jiang J.F."/>
            <person name="Wang Q."/>
            <person name="Zhang B."/>
            <person name="Ji P."/>
            <person name="Bell-Sakyi L."/>
            <person name="Cui X.M."/>
            <person name="Yuan T.T."/>
            <person name="Jiang B.G."/>
            <person name="Yang W.F."/>
            <person name="Lam T.T."/>
            <person name="Chang Q.C."/>
            <person name="Ding S.J."/>
            <person name="Wang X.J."/>
            <person name="Zhu J.G."/>
            <person name="Ruan X.D."/>
            <person name="Zhao L."/>
            <person name="Wei J.T."/>
            <person name="Ye R.Z."/>
            <person name="Que T.C."/>
            <person name="Du C.H."/>
            <person name="Zhou Y.H."/>
            <person name="Cheng J.X."/>
            <person name="Dai P.F."/>
            <person name="Guo W.B."/>
            <person name="Han X.H."/>
            <person name="Huang E.J."/>
            <person name="Li L.F."/>
            <person name="Wei W."/>
            <person name="Gao Y.C."/>
            <person name="Liu J.Z."/>
            <person name="Shao H.Z."/>
            <person name="Wang X."/>
            <person name="Wang C.C."/>
            <person name="Yang T.C."/>
            <person name="Huo Q.B."/>
            <person name="Li W."/>
            <person name="Chen H.Y."/>
            <person name="Chen S.E."/>
            <person name="Zhou L.G."/>
            <person name="Ni X.B."/>
            <person name="Tian J.H."/>
            <person name="Sheng Y."/>
            <person name="Liu T."/>
            <person name="Pan Y.S."/>
            <person name="Xia L.Y."/>
            <person name="Li J."/>
            <person name="Zhao F."/>
            <person name="Cao W.C."/>
        </authorList>
    </citation>
    <scope>NUCLEOTIDE SEQUENCE [LARGE SCALE GENOMIC DNA]</scope>
    <source>
        <strain evidence="1">Iper-2018</strain>
    </source>
</reference>
<protein>
    <submittedName>
        <fullName evidence="1">Uncharacterized protein</fullName>
    </submittedName>
</protein>
<comment type="caution">
    <text evidence="1">The sequence shown here is derived from an EMBL/GenBank/DDBJ whole genome shotgun (WGS) entry which is preliminary data.</text>
</comment>
<evidence type="ECO:0000313" key="2">
    <source>
        <dbReference type="Proteomes" id="UP000805193"/>
    </source>
</evidence>
<organism evidence="1 2">
    <name type="scientific">Ixodes persulcatus</name>
    <name type="common">Taiga tick</name>
    <dbReference type="NCBI Taxonomy" id="34615"/>
    <lineage>
        <taxon>Eukaryota</taxon>
        <taxon>Metazoa</taxon>
        <taxon>Ecdysozoa</taxon>
        <taxon>Arthropoda</taxon>
        <taxon>Chelicerata</taxon>
        <taxon>Arachnida</taxon>
        <taxon>Acari</taxon>
        <taxon>Parasitiformes</taxon>
        <taxon>Ixodida</taxon>
        <taxon>Ixodoidea</taxon>
        <taxon>Ixodidae</taxon>
        <taxon>Ixodinae</taxon>
        <taxon>Ixodes</taxon>
    </lineage>
</organism>
<accession>A0AC60QDN9</accession>
<gene>
    <name evidence="1" type="ORF">HPB47_021056</name>
</gene>
<dbReference type="Proteomes" id="UP000805193">
    <property type="component" value="Unassembled WGS sequence"/>
</dbReference>
<sequence length="622" mass="68403">MSLGMMVSRLAWVTVDQLAASLLSLQLPMGSRVGILAPNLYEVALLSFAAAKAGLVMVGLSPLCTLSGMEFSLHEKVLQVKRKLRCPTVAQLFSAEELLDASLPSSDKATDQSLFDGAVTFDDLMKSATAEDQAALSFVSAKVQFDQDAFIQFSSGTTGHPKSVRLTHFNVVNNANLVGRILGYHQQHESICLFRELVFGFGRTLGLLAAMLFGSTIVLPAPSFSAKATLEAISKHRCTVIYGSPTSYINLLSELDQGEYVVSSLRKGMMAAAMCSPELVDKARERLNIQRLHIMFGASETSPNFTSTNPDEPIDEWIRTIGTPMEHVEVKVVDAEGRIVPVNTRGELCTRGPHVFKGYLNDDAKTKEAIRDGWYHTGDDVTMSKDGRMTFIGRIKETINTAGWNVSPLEIESVLNAHADVEEAQVTGVPDKIMGEKICAWIKLKPGKTSSHEKIKTFCAGKNLREILVMSNEELRKVNEEIEPHISDIDLETDYITVAEYEEEVARTVRELRNKIARLQATPTAPATGADGDRGHPSQATGVKLPKLHLLLYQGELKLWQPFMEQFDASIYWNTKLFDGEKFQSPRSLLIAPAAAADSGLQAMAACYRDAIDILTERFGDK</sequence>
<name>A0AC60QDN9_IXOPE</name>
<proteinExistence type="predicted"/>
<keyword evidence="2" id="KW-1185">Reference proteome</keyword>
<dbReference type="EMBL" id="JABSTQ010009168">
    <property type="protein sequence ID" value="KAG0432212.1"/>
    <property type="molecule type" value="Genomic_DNA"/>
</dbReference>